<dbReference type="FunFam" id="1.10.150.900:FF:000001">
    <property type="entry name" value="Aminoacylase-1, putative"/>
    <property type="match status" value="1"/>
</dbReference>
<dbReference type="GO" id="GO:0046872">
    <property type="term" value="F:metal ion binding"/>
    <property type="evidence" value="ECO:0007669"/>
    <property type="project" value="UniProtKB-KW"/>
</dbReference>
<dbReference type="InterPro" id="IPR036264">
    <property type="entry name" value="Bact_exopeptidase_dim_dom"/>
</dbReference>
<dbReference type="PANTHER" id="PTHR45892:SF1">
    <property type="entry name" value="AMINOACYLASE-1"/>
    <property type="match status" value="1"/>
</dbReference>
<organism evidence="12 13">
    <name type="scientific">Hermetia illucens</name>
    <name type="common">Black soldier fly</name>
    <dbReference type="NCBI Taxonomy" id="343691"/>
    <lineage>
        <taxon>Eukaryota</taxon>
        <taxon>Metazoa</taxon>
        <taxon>Ecdysozoa</taxon>
        <taxon>Arthropoda</taxon>
        <taxon>Hexapoda</taxon>
        <taxon>Insecta</taxon>
        <taxon>Pterygota</taxon>
        <taxon>Neoptera</taxon>
        <taxon>Endopterygota</taxon>
        <taxon>Diptera</taxon>
        <taxon>Brachycera</taxon>
        <taxon>Stratiomyomorpha</taxon>
        <taxon>Stratiomyidae</taxon>
        <taxon>Hermetiinae</taxon>
        <taxon>Hermetia</taxon>
    </lineage>
</organism>
<dbReference type="CDD" id="cd05646">
    <property type="entry name" value="M20_AcylaseI_like"/>
    <property type="match status" value="1"/>
</dbReference>
<keyword evidence="13" id="KW-1185">Reference proteome</keyword>
<evidence type="ECO:0000256" key="3">
    <source>
        <dbReference type="ARBA" id="ARBA00011913"/>
    </source>
</evidence>
<dbReference type="PANTHER" id="PTHR45892">
    <property type="entry name" value="AMINOACYLASE-1"/>
    <property type="match status" value="1"/>
</dbReference>
<dbReference type="InterPro" id="IPR052083">
    <property type="entry name" value="Aminoacylase-1_M20A"/>
</dbReference>
<feature type="binding site" evidence="10">
    <location>
        <position position="111"/>
    </location>
    <ligand>
        <name>Zn(2+)</name>
        <dbReference type="ChEBI" id="CHEBI:29105"/>
        <label>1</label>
    </ligand>
</feature>
<feature type="binding site" evidence="10">
    <location>
        <position position="78"/>
    </location>
    <ligand>
        <name>Zn(2+)</name>
        <dbReference type="ChEBI" id="CHEBI:29105"/>
        <label>1</label>
    </ligand>
</feature>
<gene>
    <name evidence="12" type="ORF">HERILL_LOCUS12447</name>
</gene>
<dbReference type="GO" id="GO:0005737">
    <property type="term" value="C:cytoplasm"/>
    <property type="evidence" value="ECO:0007669"/>
    <property type="project" value="UniProtKB-SubCell"/>
</dbReference>
<keyword evidence="6" id="KW-0378">Hydrolase</keyword>
<comment type="subcellular location">
    <subcellularLocation>
        <location evidence="1">Cytoplasm</location>
    </subcellularLocation>
</comment>
<evidence type="ECO:0000256" key="9">
    <source>
        <dbReference type="PIRSR" id="PIRSR036696-1"/>
    </source>
</evidence>
<dbReference type="GO" id="GO:0006520">
    <property type="term" value="P:amino acid metabolic process"/>
    <property type="evidence" value="ECO:0007669"/>
    <property type="project" value="InterPro"/>
</dbReference>
<feature type="binding site" evidence="10">
    <location>
        <position position="371"/>
    </location>
    <ligand>
        <name>Zn(2+)</name>
        <dbReference type="ChEBI" id="CHEBI:29105"/>
        <label>2</label>
    </ligand>
</feature>
<proteinExistence type="inferred from homology"/>
<accession>A0A7R8UZC4</accession>
<evidence type="ECO:0000256" key="7">
    <source>
        <dbReference type="ARBA" id="ARBA00022833"/>
    </source>
</evidence>
<sequence>MAAWENNEEIRLFQEYLRIPSVHPNIDYEPCVAFIKKQAEALELPVKLYYPVNPKNPIVVITWTGLQPELPSIVLNSHMDVVPVFAENWTHPPFGAEIDDEGRIFARGSQDMKCVGMQYLAAIRALKNEGKQFKRTIHIMFSPDEEKGGALGMEKFVPSKDFADLNVGFALDEGIASPNETFDVFYAERSTWRIYFHISGSAGHGSILHKATAGEKLRHIMNKMMDLRDAEIKKLENNDMWTLGDVTTINLTQVRGGVQSNVVPPMVIVGFDIRLAIDVDHVGFENQLNRFCEEAGGGIEIVYEHKKPYVPPTPIDDSNPFWAGFKRSVDSLGLKVRTLVFPAGTDSRYIRMAGIPAIGFSPMNDTPILLHDHDEFIKAETYLKGIEIYKTIIPNVANA</sequence>
<evidence type="ECO:0000256" key="5">
    <source>
        <dbReference type="ARBA" id="ARBA00022723"/>
    </source>
</evidence>
<dbReference type="OMA" id="MRFRASQ"/>
<evidence type="ECO:0000256" key="4">
    <source>
        <dbReference type="ARBA" id="ARBA00022490"/>
    </source>
</evidence>
<evidence type="ECO:0000256" key="6">
    <source>
        <dbReference type="ARBA" id="ARBA00022801"/>
    </source>
</evidence>
<dbReference type="PROSITE" id="PS00759">
    <property type="entry name" value="ARGE_DAPE_CPG2_2"/>
    <property type="match status" value="1"/>
</dbReference>
<keyword evidence="7 10" id="KW-0862">Zinc</keyword>
<dbReference type="Pfam" id="PF01546">
    <property type="entry name" value="Peptidase_M20"/>
    <property type="match status" value="1"/>
</dbReference>
<evidence type="ECO:0000256" key="8">
    <source>
        <dbReference type="ARBA" id="ARBA00029656"/>
    </source>
</evidence>
<comment type="similarity">
    <text evidence="2">Belongs to the peptidase M20A family.</text>
</comment>
<feature type="binding site" evidence="10">
    <location>
        <position position="173"/>
    </location>
    <ligand>
        <name>Zn(2+)</name>
        <dbReference type="ChEBI" id="CHEBI:29105"/>
        <label>1</label>
    </ligand>
</feature>
<dbReference type="InterPro" id="IPR011650">
    <property type="entry name" value="Peptidase_M20_dimer"/>
</dbReference>
<dbReference type="Pfam" id="PF07687">
    <property type="entry name" value="M20_dimer"/>
    <property type="match status" value="1"/>
</dbReference>
<dbReference type="EMBL" id="LR899013">
    <property type="protein sequence ID" value="CAD7089929.1"/>
    <property type="molecule type" value="Genomic_DNA"/>
</dbReference>
<evidence type="ECO:0000256" key="2">
    <source>
        <dbReference type="ARBA" id="ARBA00006247"/>
    </source>
</evidence>
<dbReference type="OrthoDB" id="3064516at2759"/>
<comment type="cofactor">
    <cofactor evidence="10">
        <name>Zn(2+)</name>
        <dbReference type="ChEBI" id="CHEBI:29105"/>
    </cofactor>
    <text evidence="10">Binds 2 Zn(2+) ions per subunit.</text>
</comment>
<dbReference type="SUPFAM" id="SSF53187">
    <property type="entry name" value="Zn-dependent exopeptidases"/>
    <property type="match status" value="1"/>
</dbReference>
<dbReference type="Proteomes" id="UP000594454">
    <property type="component" value="Chromosome 5"/>
</dbReference>
<evidence type="ECO:0000313" key="12">
    <source>
        <dbReference type="EMBL" id="CAD7089929.1"/>
    </source>
</evidence>
<dbReference type="AlphaFoldDB" id="A0A7R8UZC4"/>
<evidence type="ECO:0000256" key="10">
    <source>
        <dbReference type="PIRSR" id="PIRSR036696-2"/>
    </source>
</evidence>
<dbReference type="InParanoid" id="A0A7R8UZC4"/>
<feature type="domain" description="Peptidase M20 dimerisation" evidence="11">
    <location>
        <begin position="187"/>
        <end position="296"/>
    </location>
</feature>
<keyword evidence="4" id="KW-0963">Cytoplasm</keyword>
<feature type="active site" description="Proton acceptor" evidence="9">
    <location>
        <position position="145"/>
    </location>
</feature>
<reference evidence="12 13" key="1">
    <citation type="submission" date="2020-11" db="EMBL/GenBank/DDBJ databases">
        <authorList>
            <person name="Wallbank WR R."/>
            <person name="Pardo Diaz C."/>
            <person name="Kozak K."/>
            <person name="Martin S."/>
            <person name="Jiggins C."/>
            <person name="Moest M."/>
            <person name="Warren A I."/>
            <person name="Generalovic N T."/>
            <person name="Byers J.R.P. K."/>
            <person name="Montejo-Kovacevich G."/>
            <person name="Yen C E."/>
        </authorList>
    </citation>
    <scope>NUCLEOTIDE SEQUENCE [LARGE SCALE GENOMIC DNA]</scope>
</reference>
<name>A0A7R8UZC4_HERIL</name>
<protein>
    <recommendedName>
        <fullName evidence="3">N-acyl-aliphatic-L-amino acid amidohydrolase</fullName>
        <ecNumber evidence="3">3.5.1.14</ecNumber>
    </recommendedName>
    <alternativeName>
        <fullName evidence="8">N-acyl-L-amino-acid amidohydrolase</fullName>
    </alternativeName>
</protein>
<dbReference type="EC" id="3.5.1.14" evidence="3"/>
<evidence type="ECO:0000313" key="13">
    <source>
        <dbReference type="Proteomes" id="UP000594454"/>
    </source>
</evidence>
<dbReference type="SUPFAM" id="SSF55031">
    <property type="entry name" value="Bacterial exopeptidase dimerisation domain"/>
    <property type="match status" value="1"/>
</dbReference>
<dbReference type="InterPro" id="IPR010159">
    <property type="entry name" value="N-acyl_aa_amidohydrolase"/>
</dbReference>
<dbReference type="FunFam" id="3.30.70.360:FF:000005">
    <property type="entry name" value="Putative Aminoacylase-1"/>
    <property type="match status" value="1"/>
</dbReference>
<keyword evidence="5 10" id="KW-0479">Metal-binding</keyword>
<feature type="active site" evidence="9">
    <location>
        <position position="80"/>
    </location>
</feature>
<feature type="binding site" evidence="10">
    <location>
        <position position="146"/>
    </location>
    <ligand>
        <name>Zn(2+)</name>
        <dbReference type="ChEBI" id="CHEBI:29105"/>
        <label>2</label>
    </ligand>
</feature>
<dbReference type="InterPro" id="IPR001261">
    <property type="entry name" value="ArgE/DapE_CS"/>
</dbReference>
<evidence type="ECO:0000256" key="1">
    <source>
        <dbReference type="ARBA" id="ARBA00004496"/>
    </source>
</evidence>
<dbReference type="FunFam" id="3.40.630.10:FF:000019">
    <property type="entry name" value="Aminoacylase 1"/>
    <property type="match status" value="1"/>
</dbReference>
<dbReference type="NCBIfam" id="TIGR01880">
    <property type="entry name" value="Ac-peptdase-euk"/>
    <property type="match status" value="1"/>
</dbReference>
<dbReference type="InterPro" id="IPR002933">
    <property type="entry name" value="Peptidase_M20"/>
</dbReference>
<feature type="binding site" evidence="10">
    <location>
        <position position="111"/>
    </location>
    <ligand>
        <name>Zn(2+)</name>
        <dbReference type="ChEBI" id="CHEBI:29105"/>
        <label>2</label>
    </ligand>
</feature>
<dbReference type="GO" id="GO:0004046">
    <property type="term" value="F:aminoacylase activity"/>
    <property type="evidence" value="ECO:0007669"/>
    <property type="project" value="UniProtKB-EC"/>
</dbReference>
<dbReference type="Gene3D" id="3.40.630.10">
    <property type="entry name" value="Zn peptidases"/>
    <property type="match status" value="1"/>
</dbReference>
<dbReference type="PIRSF" id="PIRSF036696">
    <property type="entry name" value="ACY-1"/>
    <property type="match status" value="1"/>
</dbReference>
<evidence type="ECO:0000259" key="11">
    <source>
        <dbReference type="Pfam" id="PF07687"/>
    </source>
</evidence>
<dbReference type="Gene3D" id="1.10.150.900">
    <property type="match status" value="1"/>
</dbReference>
<dbReference type="Gene3D" id="3.30.70.360">
    <property type="match status" value="1"/>
</dbReference>
<dbReference type="FunCoup" id="A0A7R8UZC4">
    <property type="interactions" value="213"/>
</dbReference>